<evidence type="ECO:0000259" key="7">
    <source>
        <dbReference type="PROSITE" id="PS50112"/>
    </source>
</evidence>
<dbReference type="SMART" id="SM00091">
    <property type="entry name" value="PAS"/>
    <property type="match status" value="1"/>
</dbReference>
<dbReference type="SUPFAM" id="SSF159800">
    <property type="entry name" value="PrpR receptor domain-like"/>
    <property type="match status" value="1"/>
</dbReference>
<keyword evidence="2" id="KW-0067">ATP-binding</keyword>
<dbReference type="GO" id="GO:0043565">
    <property type="term" value="F:sequence-specific DNA binding"/>
    <property type="evidence" value="ECO:0007669"/>
    <property type="project" value="InterPro"/>
</dbReference>
<dbReference type="SUPFAM" id="SSF46689">
    <property type="entry name" value="Homeodomain-like"/>
    <property type="match status" value="1"/>
</dbReference>
<sequence>MGKIALLVSREEMLHQAHNILQEKKLEIQEMRVIRTENAVTEARRSIADGASIIIARGLQASLIKQYTDIPVVEIVLTAQEMALLVMKAKQIVKKQRPVIAVVGFQNMFCDMSYFDELYGIELRTYFARQGAGLPGAVRSAMEDQADLIIGGDMAVSLATQAGVPSLFLSMTEDSMRQAFSMAESMDYAMSVEKKTAAQIETISDYSFSGIMRMDADGLVVAVNPVMEDLFGKPQEKLCGQNVRTLLPSIGEEALRKVLGEGKDYSLTMEIGHVPLYVLLAPVLYESRVDGAIMSCHRVRRSVQVPPKNSEKERGQKGLPPLVRFDDILQESPAMQECIRLAGLYALSEHPVVLSGEPGTEKRMIAESIHNSGSRSRGPFLDVPCEGLTGEEQRNMIFGERGAVLQAQGGTLLLRDLEYLTSANQYRLYQLIRFRVCYGADIASLRKVSVRVMATVGEPLALLADQGRISRDLYYLLSGLELAVPPLRERPEDLSEKLEETLQDCCDRYSRYHVLTAGAKQLLIHYPWRGNLFQIESFFERLILTADRRSLDENVVRALLNELYPENTHRKVWGNEDANFSASGIGIPGQTGQNLQILQNSQTTQMVQTTQKDQSVGALPISPRAQVILDTLKKYGGNREQTAKELKVSKSTLWRLMKKYNINW</sequence>
<dbReference type="PROSITE" id="PS50045">
    <property type="entry name" value="SIGMA54_INTERACT_4"/>
    <property type="match status" value="1"/>
</dbReference>
<dbReference type="InterPro" id="IPR013767">
    <property type="entry name" value="PAS_fold"/>
</dbReference>
<dbReference type="SUPFAM" id="SSF55785">
    <property type="entry name" value="PYP-like sensor domain (PAS domain)"/>
    <property type="match status" value="1"/>
</dbReference>
<keyword evidence="3" id="KW-0805">Transcription regulation</keyword>
<dbReference type="PROSITE" id="PS50112">
    <property type="entry name" value="PAS"/>
    <property type="match status" value="1"/>
</dbReference>
<dbReference type="InterPro" id="IPR002197">
    <property type="entry name" value="HTH_Fis"/>
</dbReference>
<evidence type="ECO:0000256" key="3">
    <source>
        <dbReference type="ARBA" id="ARBA00023015"/>
    </source>
</evidence>
<dbReference type="InterPro" id="IPR035965">
    <property type="entry name" value="PAS-like_dom_sf"/>
</dbReference>
<protein>
    <submittedName>
        <fullName evidence="8">PrpR N-terminal domain-containing protein</fullName>
    </submittedName>
</protein>
<dbReference type="Gene3D" id="3.40.50.10660">
    <property type="entry name" value="PrpR receptor domain-like"/>
    <property type="match status" value="1"/>
</dbReference>
<dbReference type="PRINTS" id="PR01590">
    <property type="entry name" value="HTHFIS"/>
</dbReference>
<evidence type="ECO:0000313" key="8">
    <source>
        <dbReference type="EMBL" id="MCC2164625.1"/>
    </source>
</evidence>
<dbReference type="InterPro" id="IPR010524">
    <property type="entry name" value="Sig_transdc_resp-reg_PrpR_N"/>
</dbReference>
<dbReference type="Pfam" id="PF00158">
    <property type="entry name" value="Sigma54_activat"/>
    <property type="match status" value="1"/>
</dbReference>
<comment type="caution">
    <text evidence="8">The sequence shown here is derived from an EMBL/GenBank/DDBJ whole genome shotgun (WGS) entry which is preliminary data.</text>
</comment>
<evidence type="ECO:0000259" key="6">
    <source>
        <dbReference type="PROSITE" id="PS50045"/>
    </source>
</evidence>
<dbReference type="Pfam" id="PF25601">
    <property type="entry name" value="AAA_lid_14"/>
    <property type="match status" value="1"/>
</dbReference>
<evidence type="ECO:0000256" key="5">
    <source>
        <dbReference type="ARBA" id="ARBA00023163"/>
    </source>
</evidence>
<dbReference type="RefSeq" id="WP_308451228.1">
    <property type="nucleotide sequence ID" value="NZ_JAJEPU010000016.1"/>
</dbReference>
<dbReference type="PANTHER" id="PTHR32071">
    <property type="entry name" value="TRANSCRIPTIONAL REGULATORY PROTEIN"/>
    <property type="match status" value="1"/>
</dbReference>
<dbReference type="Pfam" id="PF00989">
    <property type="entry name" value="PAS"/>
    <property type="match status" value="1"/>
</dbReference>
<dbReference type="Gene3D" id="1.10.10.60">
    <property type="entry name" value="Homeodomain-like"/>
    <property type="match status" value="1"/>
</dbReference>
<keyword evidence="4" id="KW-0238">DNA-binding</keyword>
<dbReference type="GO" id="GO:0006355">
    <property type="term" value="P:regulation of DNA-templated transcription"/>
    <property type="evidence" value="ECO:0007669"/>
    <property type="project" value="InterPro"/>
</dbReference>
<dbReference type="InterPro" id="IPR027417">
    <property type="entry name" value="P-loop_NTPase"/>
</dbReference>
<dbReference type="InterPro" id="IPR000014">
    <property type="entry name" value="PAS"/>
</dbReference>
<feature type="domain" description="PAS" evidence="7">
    <location>
        <begin position="196"/>
        <end position="242"/>
    </location>
</feature>
<dbReference type="Gene3D" id="1.10.8.60">
    <property type="match status" value="1"/>
</dbReference>
<proteinExistence type="predicted"/>
<dbReference type="Gene3D" id="3.40.50.2300">
    <property type="match status" value="1"/>
</dbReference>
<evidence type="ECO:0000256" key="1">
    <source>
        <dbReference type="ARBA" id="ARBA00022741"/>
    </source>
</evidence>
<dbReference type="NCBIfam" id="TIGR00229">
    <property type="entry name" value="sensory_box"/>
    <property type="match status" value="1"/>
</dbReference>
<dbReference type="CDD" id="cd00130">
    <property type="entry name" value="PAS"/>
    <property type="match status" value="1"/>
</dbReference>
<dbReference type="EMBL" id="JAJEPU010000016">
    <property type="protein sequence ID" value="MCC2164625.1"/>
    <property type="molecule type" value="Genomic_DNA"/>
</dbReference>
<dbReference type="Pfam" id="PF02954">
    <property type="entry name" value="HTH_8"/>
    <property type="match status" value="1"/>
</dbReference>
<evidence type="ECO:0000313" key="9">
    <source>
        <dbReference type="Proteomes" id="UP001198962"/>
    </source>
</evidence>
<dbReference type="InterPro" id="IPR009057">
    <property type="entry name" value="Homeodomain-like_sf"/>
</dbReference>
<name>A0AAE3DI36_9FIRM</name>
<dbReference type="InterPro" id="IPR058031">
    <property type="entry name" value="AAA_lid_NorR"/>
</dbReference>
<keyword evidence="5" id="KW-0804">Transcription</keyword>
<dbReference type="InterPro" id="IPR002078">
    <property type="entry name" value="Sigma_54_int"/>
</dbReference>
<accession>A0AAE3DI36</accession>
<reference evidence="8" key="1">
    <citation type="submission" date="2021-10" db="EMBL/GenBank/DDBJ databases">
        <title>Anaerobic single-cell dispensing facilitates the cultivation of human gut bacteria.</title>
        <authorList>
            <person name="Afrizal A."/>
        </authorList>
    </citation>
    <scope>NUCLEOTIDE SEQUENCE</scope>
    <source>
        <strain evidence="8">CLA-AA-H274</strain>
    </source>
</reference>
<dbReference type="Gene3D" id="3.30.450.20">
    <property type="entry name" value="PAS domain"/>
    <property type="match status" value="1"/>
</dbReference>
<dbReference type="GO" id="GO:0000156">
    <property type="term" value="F:phosphorelay response regulator activity"/>
    <property type="evidence" value="ECO:0007669"/>
    <property type="project" value="InterPro"/>
</dbReference>
<keyword evidence="9" id="KW-1185">Reference proteome</keyword>
<dbReference type="SUPFAM" id="SSF52540">
    <property type="entry name" value="P-loop containing nucleoside triphosphate hydrolases"/>
    <property type="match status" value="1"/>
</dbReference>
<dbReference type="Pfam" id="PF06506">
    <property type="entry name" value="PrpR_N"/>
    <property type="match status" value="1"/>
</dbReference>
<dbReference type="CDD" id="cd00009">
    <property type="entry name" value="AAA"/>
    <property type="match status" value="1"/>
</dbReference>
<evidence type="ECO:0000256" key="2">
    <source>
        <dbReference type="ARBA" id="ARBA00022840"/>
    </source>
</evidence>
<organism evidence="8 9">
    <name type="scientific">Brotaphodocola catenula</name>
    <dbReference type="NCBI Taxonomy" id="2885361"/>
    <lineage>
        <taxon>Bacteria</taxon>
        <taxon>Bacillati</taxon>
        <taxon>Bacillota</taxon>
        <taxon>Clostridia</taxon>
        <taxon>Lachnospirales</taxon>
        <taxon>Lachnospiraceae</taxon>
        <taxon>Brotaphodocola</taxon>
    </lineage>
</organism>
<evidence type="ECO:0000256" key="4">
    <source>
        <dbReference type="ARBA" id="ARBA00023125"/>
    </source>
</evidence>
<gene>
    <name evidence="8" type="ORF">LKD32_06980</name>
</gene>
<dbReference type="AlphaFoldDB" id="A0AAE3DI36"/>
<dbReference type="Proteomes" id="UP001198962">
    <property type="component" value="Unassembled WGS sequence"/>
</dbReference>
<dbReference type="GO" id="GO:0005524">
    <property type="term" value="F:ATP binding"/>
    <property type="evidence" value="ECO:0007669"/>
    <property type="project" value="UniProtKB-KW"/>
</dbReference>
<dbReference type="Gene3D" id="3.40.50.300">
    <property type="entry name" value="P-loop containing nucleotide triphosphate hydrolases"/>
    <property type="match status" value="1"/>
</dbReference>
<dbReference type="PANTHER" id="PTHR32071:SF117">
    <property type="entry name" value="PTS-DEPENDENT DIHYDROXYACETONE KINASE OPERON REGULATORY PROTEIN-RELATED"/>
    <property type="match status" value="1"/>
</dbReference>
<feature type="domain" description="Sigma-54 factor interaction" evidence="6">
    <location>
        <begin position="328"/>
        <end position="544"/>
    </location>
</feature>
<keyword evidence="1" id="KW-0547">Nucleotide-binding</keyword>